<accession>A0AAJ1PSW1</accession>
<dbReference type="GO" id="GO:0032196">
    <property type="term" value="P:transposition"/>
    <property type="evidence" value="ECO:0007669"/>
    <property type="project" value="TreeGrafter"/>
</dbReference>
<protein>
    <submittedName>
        <fullName evidence="2">IS30 family transposase</fullName>
    </submittedName>
</protein>
<comment type="caution">
    <text evidence="2">The sequence shown here is derived from an EMBL/GenBank/DDBJ whole genome shotgun (WGS) entry which is preliminary data.</text>
</comment>
<dbReference type="PANTHER" id="PTHR10948">
    <property type="entry name" value="TRANSPOSASE"/>
    <property type="match status" value="1"/>
</dbReference>
<gene>
    <name evidence="2" type="ORF">QLQ80_02435</name>
</gene>
<dbReference type="SUPFAM" id="SSF53098">
    <property type="entry name" value="Ribonuclease H-like"/>
    <property type="match status" value="1"/>
</dbReference>
<dbReference type="InterPro" id="IPR001584">
    <property type="entry name" value="Integrase_cat-core"/>
</dbReference>
<feature type="domain" description="Integrase catalytic" evidence="1">
    <location>
        <begin position="1"/>
        <end position="139"/>
    </location>
</feature>
<reference evidence="2" key="1">
    <citation type="submission" date="2023-05" db="EMBL/GenBank/DDBJ databases">
        <title>Mycoplasma phocimorsus sp. nov., isolated from Scandinavian patients with seal finger or septic arthritis after contact with seals.</title>
        <authorList>
            <person name="Skafte-Holm A."/>
            <person name="Pedersen T.R."/>
            <person name="Froelund M."/>
            <person name="Stegger M."/>
            <person name="Qvortrup K."/>
            <person name="Michaels D.L."/>
            <person name="Brown D.R."/>
            <person name="Jensen J.S."/>
        </authorList>
    </citation>
    <scope>NUCLEOTIDE SEQUENCE</scope>
    <source>
        <strain evidence="2">M5725</strain>
    </source>
</reference>
<feature type="non-terminal residue" evidence="2">
    <location>
        <position position="139"/>
    </location>
</feature>
<dbReference type="InterPro" id="IPR036397">
    <property type="entry name" value="RNaseH_sf"/>
</dbReference>
<dbReference type="InterPro" id="IPR051917">
    <property type="entry name" value="Transposase-Integrase"/>
</dbReference>
<sequence length="139" mass="16280">MDLRKEYGHWEADLVLGKRASGYRNVLTLTERKTKVGFAAFVNSKSPHEINSKLKEMIKHYNLIVKSITIDNGLEFEKIKILAKWLEITIYRAEPYASFQRGSNENWNGLIRREFKKGYNFNLITELDLLEVVNKINNM</sequence>
<dbReference type="InterPro" id="IPR012337">
    <property type="entry name" value="RNaseH-like_sf"/>
</dbReference>
<dbReference type="NCBIfam" id="NF033563">
    <property type="entry name" value="transpos_IS30"/>
    <property type="match status" value="1"/>
</dbReference>
<evidence type="ECO:0000259" key="1">
    <source>
        <dbReference type="PROSITE" id="PS50994"/>
    </source>
</evidence>
<dbReference type="PROSITE" id="PS50994">
    <property type="entry name" value="INTEGRASE"/>
    <property type="match status" value="1"/>
</dbReference>
<organism evidence="2 3">
    <name type="scientific">Mycoplasma phocimorsus</name>
    <dbReference type="NCBI Taxonomy" id="3045839"/>
    <lineage>
        <taxon>Bacteria</taxon>
        <taxon>Bacillati</taxon>
        <taxon>Mycoplasmatota</taxon>
        <taxon>Mollicutes</taxon>
        <taxon>Mycoplasmataceae</taxon>
        <taxon>Mycoplasma</taxon>
    </lineage>
</organism>
<dbReference type="GO" id="GO:0004803">
    <property type="term" value="F:transposase activity"/>
    <property type="evidence" value="ECO:0007669"/>
    <property type="project" value="TreeGrafter"/>
</dbReference>
<dbReference type="PANTHER" id="PTHR10948:SF23">
    <property type="entry name" value="TRANSPOSASE INSI FOR INSERTION SEQUENCE ELEMENT IS30A-RELATED"/>
    <property type="match status" value="1"/>
</dbReference>
<name>A0AAJ1PSW1_9MOLU</name>
<dbReference type="AlphaFoldDB" id="A0AAJ1PSW1"/>
<dbReference type="EMBL" id="JASDDP010000022">
    <property type="protein sequence ID" value="MDJ1645926.1"/>
    <property type="molecule type" value="Genomic_DNA"/>
</dbReference>
<keyword evidence="3" id="KW-1185">Reference proteome</keyword>
<evidence type="ECO:0000313" key="3">
    <source>
        <dbReference type="Proteomes" id="UP001224428"/>
    </source>
</evidence>
<dbReference type="Gene3D" id="3.30.420.10">
    <property type="entry name" value="Ribonuclease H-like superfamily/Ribonuclease H"/>
    <property type="match status" value="1"/>
</dbReference>
<dbReference type="GO" id="GO:0005829">
    <property type="term" value="C:cytosol"/>
    <property type="evidence" value="ECO:0007669"/>
    <property type="project" value="TreeGrafter"/>
</dbReference>
<evidence type="ECO:0000313" key="2">
    <source>
        <dbReference type="EMBL" id="MDJ1645926.1"/>
    </source>
</evidence>
<proteinExistence type="predicted"/>
<dbReference type="InterPro" id="IPR053392">
    <property type="entry name" value="Transposase_IS30-like"/>
</dbReference>
<dbReference type="GO" id="GO:0003676">
    <property type="term" value="F:nucleic acid binding"/>
    <property type="evidence" value="ECO:0007669"/>
    <property type="project" value="InterPro"/>
</dbReference>
<dbReference type="GO" id="GO:0015074">
    <property type="term" value="P:DNA integration"/>
    <property type="evidence" value="ECO:0007669"/>
    <property type="project" value="InterPro"/>
</dbReference>
<dbReference type="Proteomes" id="UP001224428">
    <property type="component" value="Unassembled WGS sequence"/>
</dbReference>